<dbReference type="InterPro" id="IPR036919">
    <property type="entry name" value="Ribo_uL30_ferredoxin-like_sf"/>
</dbReference>
<evidence type="ECO:0000259" key="6">
    <source>
        <dbReference type="Pfam" id="PF00327"/>
    </source>
</evidence>
<evidence type="ECO:0000256" key="3">
    <source>
        <dbReference type="ARBA" id="ARBA00023274"/>
    </source>
</evidence>
<proteinExistence type="inferred from homology"/>
<keyword evidence="8" id="KW-1185">Reference proteome</keyword>
<keyword evidence="2" id="KW-0689">Ribosomal protein</keyword>
<dbReference type="STRING" id="135208.A0A4Z0A9X1"/>
<gene>
    <name evidence="7" type="ORF">EWM64_g89</name>
</gene>
<dbReference type="SUPFAM" id="SSF55129">
    <property type="entry name" value="Ribosomal protein L30p/L7e"/>
    <property type="match status" value="1"/>
</dbReference>
<evidence type="ECO:0000256" key="4">
    <source>
        <dbReference type="ARBA" id="ARBA00035281"/>
    </source>
</evidence>
<evidence type="ECO:0000313" key="8">
    <source>
        <dbReference type="Proteomes" id="UP000298061"/>
    </source>
</evidence>
<evidence type="ECO:0000256" key="1">
    <source>
        <dbReference type="ARBA" id="ARBA00007594"/>
    </source>
</evidence>
<feature type="region of interest" description="Disordered" evidence="5">
    <location>
        <begin position="26"/>
        <end position="52"/>
    </location>
</feature>
<keyword evidence="3" id="KW-0687">Ribonucleoprotein</keyword>
<dbReference type="GO" id="GO:0015934">
    <property type="term" value="C:large ribosomal subunit"/>
    <property type="evidence" value="ECO:0007669"/>
    <property type="project" value="InterPro"/>
</dbReference>
<evidence type="ECO:0000256" key="5">
    <source>
        <dbReference type="SAM" id="MobiDB-lite"/>
    </source>
</evidence>
<dbReference type="Pfam" id="PF00327">
    <property type="entry name" value="Ribosomal_L30"/>
    <property type="match status" value="1"/>
</dbReference>
<sequence>MASFIAVHRRAFPLITGLATSSRRALATTVSNTPPTPSSSSSLPSPSDPEPLDHYRITLRRSAISLPAKVKGTLIALGIWRRMQTVYHRHNPETAGKILAVKELVEVENVPASAVRTKTEQRHERKAPRGFVVVRNKLRDGPLAA</sequence>
<dbReference type="PANTHER" id="PTHR15892:SF2">
    <property type="entry name" value="LARGE RIBOSOMAL SUBUNIT PROTEIN UL30M"/>
    <property type="match status" value="1"/>
</dbReference>
<organism evidence="7 8">
    <name type="scientific">Hericium alpestre</name>
    <dbReference type="NCBI Taxonomy" id="135208"/>
    <lineage>
        <taxon>Eukaryota</taxon>
        <taxon>Fungi</taxon>
        <taxon>Dikarya</taxon>
        <taxon>Basidiomycota</taxon>
        <taxon>Agaricomycotina</taxon>
        <taxon>Agaricomycetes</taxon>
        <taxon>Russulales</taxon>
        <taxon>Hericiaceae</taxon>
        <taxon>Hericium</taxon>
    </lineage>
</organism>
<dbReference type="CDD" id="cd01658">
    <property type="entry name" value="Ribosomal_L30"/>
    <property type="match status" value="1"/>
</dbReference>
<reference evidence="7 8" key="1">
    <citation type="submission" date="2019-02" db="EMBL/GenBank/DDBJ databases">
        <title>Genome sequencing of the rare red list fungi Hericium alpestre (H. flagellum).</title>
        <authorList>
            <person name="Buettner E."/>
            <person name="Kellner H."/>
        </authorList>
    </citation>
    <scope>NUCLEOTIDE SEQUENCE [LARGE SCALE GENOMIC DNA]</scope>
    <source>
        <strain evidence="7 8">DSM 108284</strain>
    </source>
</reference>
<dbReference type="OrthoDB" id="509901at2759"/>
<feature type="domain" description="Large ribosomal subunit protein uL30-like ferredoxin-like fold" evidence="6">
    <location>
        <begin position="55"/>
        <end position="105"/>
    </location>
</feature>
<evidence type="ECO:0000313" key="7">
    <source>
        <dbReference type="EMBL" id="TFY83906.1"/>
    </source>
</evidence>
<evidence type="ECO:0000256" key="2">
    <source>
        <dbReference type="ARBA" id="ARBA00022980"/>
    </source>
</evidence>
<comment type="caution">
    <text evidence="7">The sequence shown here is derived from an EMBL/GenBank/DDBJ whole genome shotgun (WGS) entry which is preliminary data.</text>
</comment>
<name>A0A4Z0A9X1_9AGAM</name>
<dbReference type="GO" id="GO:0005739">
    <property type="term" value="C:mitochondrion"/>
    <property type="evidence" value="ECO:0007669"/>
    <property type="project" value="TreeGrafter"/>
</dbReference>
<dbReference type="Proteomes" id="UP000298061">
    <property type="component" value="Unassembled WGS sequence"/>
</dbReference>
<accession>A0A4Z0A9X1</accession>
<dbReference type="GO" id="GO:0003735">
    <property type="term" value="F:structural constituent of ribosome"/>
    <property type="evidence" value="ECO:0007669"/>
    <property type="project" value="InterPro"/>
</dbReference>
<dbReference type="PANTHER" id="PTHR15892">
    <property type="entry name" value="MITOCHONDRIAL RIBOSOMAL PROTEIN L30"/>
    <property type="match status" value="1"/>
</dbReference>
<dbReference type="EMBL" id="SFCI01000004">
    <property type="protein sequence ID" value="TFY83906.1"/>
    <property type="molecule type" value="Genomic_DNA"/>
</dbReference>
<dbReference type="Gene3D" id="3.30.1390.20">
    <property type="entry name" value="Ribosomal protein L30, ferredoxin-like fold domain"/>
    <property type="match status" value="1"/>
</dbReference>
<dbReference type="InterPro" id="IPR016082">
    <property type="entry name" value="Ribosomal_uL30_ferredoxin-like"/>
</dbReference>
<dbReference type="AlphaFoldDB" id="A0A4Z0A9X1"/>
<dbReference type="InterPro" id="IPR005996">
    <property type="entry name" value="Ribosomal_uL30_bac-type"/>
</dbReference>
<dbReference type="GO" id="GO:0006412">
    <property type="term" value="P:translation"/>
    <property type="evidence" value="ECO:0007669"/>
    <property type="project" value="InterPro"/>
</dbReference>
<protein>
    <recommendedName>
        <fullName evidence="4">Large ribosomal subunit protein uL30m</fullName>
    </recommendedName>
</protein>
<comment type="similarity">
    <text evidence="1">Belongs to the universal ribosomal protein uL30 family.</text>
</comment>